<accession>A0A6G1EG08</accession>
<protein>
    <submittedName>
        <fullName evidence="1">Uncharacterized protein</fullName>
    </submittedName>
</protein>
<dbReference type="Proteomes" id="UP000479710">
    <property type="component" value="Unassembled WGS sequence"/>
</dbReference>
<proteinExistence type="predicted"/>
<comment type="caution">
    <text evidence="1">The sequence shown here is derived from an EMBL/GenBank/DDBJ whole genome shotgun (WGS) entry which is preliminary data.</text>
</comment>
<dbReference type="AlphaFoldDB" id="A0A6G1EG08"/>
<gene>
    <name evidence="1" type="ORF">E2562_005301</name>
</gene>
<keyword evidence="2" id="KW-1185">Reference proteome</keyword>
<dbReference type="EMBL" id="SPHZ02000003">
    <property type="protein sequence ID" value="KAF0923342.1"/>
    <property type="molecule type" value="Genomic_DNA"/>
</dbReference>
<name>A0A6G1EG08_9ORYZ</name>
<dbReference type="OrthoDB" id="716460at2759"/>
<sequence length="80" mass="8719">MAEMFHYFAAHEDGAIDTVFPGLEAVQGELNSQLLHLAGLVRIAMLDGHIEPMGDMGFFTPEIIYGKNAMLAPAKSLPYP</sequence>
<organism evidence="1 2">
    <name type="scientific">Oryza meyeriana var. granulata</name>
    <dbReference type="NCBI Taxonomy" id="110450"/>
    <lineage>
        <taxon>Eukaryota</taxon>
        <taxon>Viridiplantae</taxon>
        <taxon>Streptophyta</taxon>
        <taxon>Embryophyta</taxon>
        <taxon>Tracheophyta</taxon>
        <taxon>Spermatophyta</taxon>
        <taxon>Magnoliopsida</taxon>
        <taxon>Liliopsida</taxon>
        <taxon>Poales</taxon>
        <taxon>Poaceae</taxon>
        <taxon>BOP clade</taxon>
        <taxon>Oryzoideae</taxon>
        <taxon>Oryzeae</taxon>
        <taxon>Oryzinae</taxon>
        <taxon>Oryza</taxon>
        <taxon>Oryza meyeriana</taxon>
    </lineage>
</organism>
<reference evidence="1 2" key="1">
    <citation type="submission" date="2019-11" db="EMBL/GenBank/DDBJ databases">
        <title>Whole genome sequence of Oryza granulata.</title>
        <authorList>
            <person name="Li W."/>
        </authorList>
    </citation>
    <scope>NUCLEOTIDE SEQUENCE [LARGE SCALE GENOMIC DNA]</scope>
    <source>
        <strain evidence="2">cv. Menghai</strain>
        <tissue evidence="1">Leaf</tissue>
    </source>
</reference>
<evidence type="ECO:0000313" key="2">
    <source>
        <dbReference type="Proteomes" id="UP000479710"/>
    </source>
</evidence>
<feature type="non-terminal residue" evidence="1">
    <location>
        <position position="80"/>
    </location>
</feature>
<evidence type="ECO:0000313" key="1">
    <source>
        <dbReference type="EMBL" id="KAF0923342.1"/>
    </source>
</evidence>